<sequence>MFLEHLPIDFQTILASVSEDLSVSRLAEIADRILEVQQFQPPSIAQLSTSHLPTPNEPLVTQMVAMTAEMASLKPQLARLTSCRSSSHPLSHP</sequence>
<organism evidence="3">
    <name type="scientific">Schistocephalus solidus</name>
    <name type="common">Tapeworm</name>
    <dbReference type="NCBI Taxonomy" id="70667"/>
    <lineage>
        <taxon>Eukaryota</taxon>
        <taxon>Metazoa</taxon>
        <taxon>Spiralia</taxon>
        <taxon>Lophotrochozoa</taxon>
        <taxon>Platyhelminthes</taxon>
        <taxon>Cestoda</taxon>
        <taxon>Eucestoda</taxon>
        <taxon>Diphyllobothriidea</taxon>
        <taxon>Diphyllobothriidae</taxon>
        <taxon>Schistocephalus</taxon>
    </lineage>
</organism>
<evidence type="ECO:0000313" key="3">
    <source>
        <dbReference type="WBParaSite" id="SSLN_0001898901-mRNA-1"/>
    </source>
</evidence>
<dbReference type="OrthoDB" id="6259861at2759"/>
<dbReference type="EMBL" id="UYSU01044113">
    <property type="protein sequence ID" value="VDM04691.1"/>
    <property type="molecule type" value="Genomic_DNA"/>
</dbReference>
<keyword evidence="2" id="KW-1185">Reference proteome</keyword>
<dbReference type="AlphaFoldDB" id="A0A183TPA7"/>
<proteinExistence type="predicted"/>
<dbReference type="Proteomes" id="UP000275846">
    <property type="component" value="Unassembled WGS sequence"/>
</dbReference>
<evidence type="ECO:0000313" key="1">
    <source>
        <dbReference type="EMBL" id="VDM04691.1"/>
    </source>
</evidence>
<evidence type="ECO:0000313" key="2">
    <source>
        <dbReference type="Proteomes" id="UP000275846"/>
    </source>
</evidence>
<reference evidence="3" key="1">
    <citation type="submission" date="2016-06" db="UniProtKB">
        <authorList>
            <consortium name="WormBaseParasite"/>
        </authorList>
    </citation>
    <scope>IDENTIFICATION</scope>
</reference>
<name>A0A183TPA7_SCHSO</name>
<protein>
    <submittedName>
        <fullName evidence="1 3">Uncharacterized protein</fullName>
    </submittedName>
</protein>
<reference evidence="1 2" key="2">
    <citation type="submission" date="2018-11" db="EMBL/GenBank/DDBJ databases">
        <authorList>
            <consortium name="Pathogen Informatics"/>
        </authorList>
    </citation>
    <scope>NUCLEOTIDE SEQUENCE [LARGE SCALE GENOMIC DNA]</scope>
    <source>
        <strain evidence="1 2">NST_G2</strain>
    </source>
</reference>
<dbReference type="WBParaSite" id="SSLN_0001898901-mRNA-1">
    <property type="protein sequence ID" value="SSLN_0001898901-mRNA-1"/>
    <property type="gene ID" value="SSLN_0001898901"/>
</dbReference>
<gene>
    <name evidence="1" type="ORF">SSLN_LOCUS18305</name>
</gene>
<accession>A0A183TPA7</accession>